<gene>
    <name evidence="2" type="primary">dmsA_9</name>
    <name evidence="2" type="ORF">NCTC6754_07019</name>
</gene>
<dbReference type="EC" id="1.8.5.3" evidence="2"/>
<evidence type="ECO:0000313" key="2">
    <source>
        <dbReference type="EMBL" id="VEB61572.1"/>
    </source>
</evidence>
<keyword evidence="2" id="KW-0560">Oxidoreductase</keyword>
<sequence>MKTKIPDAVLAAEVSRRGLVKTTAIGGLAMASSAFTLPFTRIANAAEAISPAKTGEKVVWSACTVKLWQPLSATYACCGWRNQICRNG</sequence>
<evidence type="ECO:0000256" key="1">
    <source>
        <dbReference type="ARBA" id="ARBA00022729"/>
    </source>
</evidence>
<dbReference type="PROSITE" id="PS51318">
    <property type="entry name" value="TAT"/>
    <property type="match status" value="1"/>
</dbReference>
<dbReference type="NCBIfam" id="TIGR01409">
    <property type="entry name" value="TAT_signal_seq"/>
    <property type="match status" value="1"/>
</dbReference>
<evidence type="ECO:0000313" key="3">
    <source>
        <dbReference type="Proteomes" id="UP000269208"/>
    </source>
</evidence>
<reference evidence="2 3" key="1">
    <citation type="submission" date="2018-12" db="EMBL/GenBank/DDBJ databases">
        <authorList>
            <consortium name="Pathogen Informatics"/>
        </authorList>
    </citation>
    <scope>NUCLEOTIDE SEQUENCE [LARGE SCALE GENOMIC DNA]</scope>
    <source>
        <strain evidence="2 3">NCTC6754</strain>
    </source>
</reference>
<name>A0A447U6E3_SALET</name>
<dbReference type="Proteomes" id="UP000269208">
    <property type="component" value="Chromosome"/>
</dbReference>
<organism evidence="2 3">
    <name type="scientific">Salmonella enterica I</name>
    <dbReference type="NCBI Taxonomy" id="59201"/>
    <lineage>
        <taxon>Bacteria</taxon>
        <taxon>Pseudomonadati</taxon>
        <taxon>Pseudomonadota</taxon>
        <taxon>Gammaproteobacteria</taxon>
        <taxon>Enterobacterales</taxon>
        <taxon>Enterobacteriaceae</taxon>
        <taxon>Salmonella</taxon>
    </lineage>
</organism>
<protein>
    <submittedName>
        <fullName evidence="2">Anaerobic dimethyl sulfoxide reductase subunit A</fullName>
        <ecNumber evidence="2">1.8.5.3</ecNumber>
    </submittedName>
</protein>
<dbReference type="EMBL" id="LR134190">
    <property type="protein sequence ID" value="VEB61572.1"/>
    <property type="molecule type" value="Genomic_DNA"/>
</dbReference>
<keyword evidence="1" id="KW-0732">Signal</keyword>
<dbReference type="InterPro" id="IPR006311">
    <property type="entry name" value="TAT_signal"/>
</dbReference>
<dbReference type="InterPro" id="IPR019546">
    <property type="entry name" value="TAT_signal_bac_arc"/>
</dbReference>
<dbReference type="AlphaFoldDB" id="A0A447U6E3"/>
<accession>A0A447U6E3</accession>
<dbReference type="GO" id="GO:0016491">
    <property type="term" value="F:oxidoreductase activity"/>
    <property type="evidence" value="ECO:0007669"/>
    <property type="project" value="UniProtKB-KW"/>
</dbReference>
<proteinExistence type="predicted"/>